<dbReference type="EMBL" id="FXSZ01000007">
    <property type="protein sequence ID" value="SMO72282.1"/>
    <property type="molecule type" value="Genomic_DNA"/>
</dbReference>
<evidence type="ECO:0000313" key="2">
    <source>
        <dbReference type="Proteomes" id="UP000315971"/>
    </source>
</evidence>
<reference evidence="1 2" key="1">
    <citation type="submission" date="2017-05" db="EMBL/GenBank/DDBJ databases">
        <authorList>
            <person name="Varghese N."/>
            <person name="Submissions S."/>
        </authorList>
    </citation>
    <scope>NUCLEOTIDE SEQUENCE [LARGE SCALE GENOMIC DNA]</scope>
    <source>
        <strain evidence="1 2">DSM 21342</strain>
    </source>
</reference>
<gene>
    <name evidence="1" type="ORF">SAMN06265350_10796</name>
</gene>
<evidence type="ECO:0000313" key="1">
    <source>
        <dbReference type="EMBL" id="SMO72282.1"/>
    </source>
</evidence>
<dbReference type="AlphaFoldDB" id="A0A521DL24"/>
<dbReference type="Proteomes" id="UP000315971">
    <property type="component" value="Unassembled WGS sequence"/>
</dbReference>
<accession>A0A521DL24</accession>
<protein>
    <submittedName>
        <fullName evidence="1">Uncharacterized protein</fullName>
    </submittedName>
</protein>
<sequence length="70" mass="8184">MKFGVRVSDFNPVFKNSHKLTEYQSPMNIQLIPFGYPTKSELEMGLLDHDVRHPLPLNDLYRLVQIPEKT</sequence>
<keyword evidence="2" id="KW-1185">Reference proteome</keyword>
<organism evidence="1 2">
    <name type="scientific">Solitalea koreensis</name>
    <dbReference type="NCBI Taxonomy" id="543615"/>
    <lineage>
        <taxon>Bacteria</taxon>
        <taxon>Pseudomonadati</taxon>
        <taxon>Bacteroidota</taxon>
        <taxon>Sphingobacteriia</taxon>
        <taxon>Sphingobacteriales</taxon>
        <taxon>Sphingobacteriaceae</taxon>
        <taxon>Solitalea</taxon>
    </lineage>
</organism>
<name>A0A521DL24_9SPHI</name>
<proteinExistence type="predicted"/>